<dbReference type="InterPro" id="IPR008269">
    <property type="entry name" value="Lon_proteolytic"/>
</dbReference>
<dbReference type="EMBL" id="CAEZTU010000040">
    <property type="protein sequence ID" value="CAB4580040.1"/>
    <property type="molecule type" value="Genomic_DNA"/>
</dbReference>
<feature type="domain" description="PDZ" evidence="3">
    <location>
        <begin position="147"/>
        <end position="215"/>
    </location>
</feature>
<accession>A0A6J6EU00</accession>
<gene>
    <name evidence="4" type="ORF">UFOPK1740_00859</name>
</gene>
<keyword evidence="1" id="KW-1133">Transmembrane helix</keyword>
<evidence type="ECO:0000259" key="2">
    <source>
        <dbReference type="Pfam" id="PF05362"/>
    </source>
</evidence>
<dbReference type="GO" id="GO:0005524">
    <property type="term" value="F:ATP binding"/>
    <property type="evidence" value="ECO:0007669"/>
    <property type="project" value="InterPro"/>
</dbReference>
<dbReference type="Pfam" id="PF05362">
    <property type="entry name" value="Lon_C"/>
    <property type="match status" value="1"/>
</dbReference>
<dbReference type="InterPro" id="IPR001478">
    <property type="entry name" value="PDZ"/>
</dbReference>
<keyword evidence="1" id="KW-0472">Membrane</keyword>
<dbReference type="Gene3D" id="3.30.230.10">
    <property type="match status" value="1"/>
</dbReference>
<dbReference type="Pfam" id="PF13180">
    <property type="entry name" value="PDZ_2"/>
    <property type="match status" value="1"/>
</dbReference>
<dbReference type="GO" id="GO:0030163">
    <property type="term" value="P:protein catabolic process"/>
    <property type="evidence" value="ECO:0007669"/>
    <property type="project" value="InterPro"/>
</dbReference>
<sequence>MTKKTKSKKKKLIKALAKFVPTLITGSILILLLLIPVPFIKIAPGPLFNTVGIEKEKDVISISGVTTYKSKGELNFTTVSETGGPFGRLVLIDAIVAWINPTEAVVPTRDLYPEVIDPEIIKKESQRAFSSSQTDAIAAALGYLKIPVEISVVVDSVVLKSPSDGIIEPGDLILSVDQKEVKTAGDVVKFVQSRKPNEKIAISLVRDNTTKNVEITATELKSDKSKASIGISIGPGINPPYDFDFGVAEVGGPSAGLMLSLGIIDELTENDLSGGKIIAGTGTINYLGEVGSIGGIRQKLEGAKDNGAELFLAPVDNCQEVGSKTYRSMPVVAVKNLTEAIQAIEKFTKDGDVSGLRSCE</sequence>
<dbReference type="InterPro" id="IPR027065">
    <property type="entry name" value="Lon_Prtase"/>
</dbReference>
<feature type="transmembrane region" description="Helical" evidence="1">
    <location>
        <begin position="20"/>
        <end position="40"/>
    </location>
</feature>
<reference evidence="4" key="1">
    <citation type="submission" date="2020-05" db="EMBL/GenBank/DDBJ databases">
        <authorList>
            <person name="Chiriac C."/>
            <person name="Salcher M."/>
            <person name="Ghai R."/>
            <person name="Kavagutti S V."/>
        </authorList>
    </citation>
    <scope>NUCLEOTIDE SEQUENCE</scope>
</reference>
<evidence type="ECO:0000256" key="1">
    <source>
        <dbReference type="SAM" id="Phobius"/>
    </source>
</evidence>
<keyword evidence="1" id="KW-0812">Transmembrane</keyword>
<dbReference type="GO" id="GO:0004252">
    <property type="term" value="F:serine-type endopeptidase activity"/>
    <property type="evidence" value="ECO:0007669"/>
    <property type="project" value="InterPro"/>
</dbReference>
<dbReference type="GO" id="GO:0004176">
    <property type="term" value="F:ATP-dependent peptidase activity"/>
    <property type="evidence" value="ECO:0007669"/>
    <property type="project" value="InterPro"/>
</dbReference>
<dbReference type="PANTHER" id="PTHR10046">
    <property type="entry name" value="ATP DEPENDENT LON PROTEASE FAMILY MEMBER"/>
    <property type="match status" value="1"/>
</dbReference>
<name>A0A6J6EU00_9ZZZZ</name>
<protein>
    <submittedName>
        <fullName evidence="4">Unannotated protein</fullName>
    </submittedName>
</protein>
<dbReference type="AlphaFoldDB" id="A0A6J6EU00"/>
<dbReference type="SUPFAM" id="SSF50156">
    <property type="entry name" value="PDZ domain-like"/>
    <property type="match status" value="1"/>
</dbReference>
<evidence type="ECO:0000259" key="3">
    <source>
        <dbReference type="Pfam" id="PF13180"/>
    </source>
</evidence>
<dbReference type="InterPro" id="IPR036034">
    <property type="entry name" value="PDZ_sf"/>
</dbReference>
<organism evidence="4">
    <name type="scientific">freshwater metagenome</name>
    <dbReference type="NCBI Taxonomy" id="449393"/>
    <lineage>
        <taxon>unclassified sequences</taxon>
        <taxon>metagenomes</taxon>
        <taxon>ecological metagenomes</taxon>
    </lineage>
</organism>
<dbReference type="SUPFAM" id="SSF54211">
    <property type="entry name" value="Ribosomal protein S5 domain 2-like"/>
    <property type="match status" value="1"/>
</dbReference>
<dbReference type="InterPro" id="IPR020568">
    <property type="entry name" value="Ribosomal_Su5_D2-typ_SF"/>
</dbReference>
<dbReference type="GO" id="GO:0006508">
    <property type="term" value="P:proteolysis"/>
    <property type="evidence" value="ECO:0007669"/>
    <property type="project" value="InterPro"/>
</dbReference>
<proteinExistence type="predicted"/>
<evidence type="ECO:0000313" key="4">
    <source>
        <dbReference type="EMBL" id="CAB4580040.1"/>
    </source>
</evidence>
<dbReference type="InterPro" id="IPR014721">
    <property type="entry name" value="Ribsml_uS5_D2-typ_fold_subgr"/>
</dbReference>
<feature type="domain" description="Lon proteolytic" evidence="2">
    <location>
        <begin position="251"/>
        <end position="342"/>
    </location>
</feature>